<comment type="caution">
    <text evidence="1">The sequence shown here is derived from an EMBL/GenBank/DDBJ whole genome shotgun (WGS) entry which is preliminary data.</text>
</comment>
<dbReference type="EMBL" id="BGPR01000063">
    <property type="protein sequence ID" value="GBL89149.1"/>
    <property type="molecule type" value="Genomic_DNA"/>
</dbReference>
<reference evidence="1 2" key="1">
    <citation type="journal article" date="2019" name="Sci. Rep.">
        <title>Orb-weaving spider Araneus ventricosus genome elucidates the spidroin gene catalogue.</title>
        <authorList>
            <person name="Kono N."/>
            <person name="Nakamura H."/>
            <person name="Ohtoshi R."/>
            <person name="Moran D.A.P."/>
            <person name="Shinohara A."/>
            <person name="Yoshida Y."/>
            <person name="Fujiwara M."/>
            <person name="Mori M."/>
            <person name="Tomita M."/>
            <person name="Arakawa K."/>
        </authorList>
    </citation>
    <scope>NUCLEOTIDE SEQUENCE [LARGE SCALE GENOMIC DNA]</scope>
</reference>
<protein>
    <submittedName>
        <fullName evidence="1">Uncharacterized protein</fullName>
    </submittedName>
</protein>
<dbReference type="Proteomes" id="UP000499080">
    <property type="component" value="Unassembled WGS sequence"/>
</dbReference>
<organism evidence="1 2">
    <name type="scientific">Araneus ventricosus</name>
    <name type="common">Orbweaver spider</name>
    <name type="synonym">Epeira ventricosa</name>
    <dbReference type="NCBI Taxonomy" id="182803"/>
    <lineage>
        <taxon>Eukaryota</taxon>
        <taxon>Metazoa</taxon>
        <taxon>Ecdysozoa</taxon>
        <taxon>Arthropoda</taxon>
        <taxon>Chelicerata</taxon>
        <taxon>Arachnida</taxon>
        <taxon>Araneae</taxon>
        <taxon>Araneomorphae</taxon>
        <taxon>Entelegynae</taxon>
        <taxon>Araneoidea</taxon>
        <taxon>Araneidae</taxon>
        <taxon>Araneus</taxon>
    </lineage>
</organism>
<sequence length="116" mass="12993">MMQSETVIGRVDFDVILALLSEGFLGVQRFMTPTGQPAELHHVSEIPTASVQFPSDLVLLSANKVRTVSKEIYALFRRSDGFITARFCQSDGEPRGRTSIAKIPRVKELKEQFSHK</sequence>
<evidence type="ECO:0000313" key="1">
    <source>
        <dbReference type="EMBL" id="GBL89149.1"/>
    </source>
</evidence>
<name>A0A4Y2BCE4_ARAVE</name>
<dbReference type="AlphaFoldDB" id="A0A4Y2BCE4"/>
<accession>A0A4Y2BCE4</accession>
<gene>
    <name evidence="1" type="ORF">AVEN_255271_1</name>
</gene>
<evidence type="ECO:0000313" key="2">
    <source>
        <dbReference type="Proteomes" id="UP000499080"/>
    </source>
</evidence>
<keyword evidence="2" id="KW-1185">Reference proteome</keyword>
<proteinExistence type="predicted"/>